<name>A0ACB6RR43_9PLEO</name>
<dbReference type="EMBL" id="MU006737">
    <property type="protein sequence ID" value="KAF2623407.1"/>
    <property type="molecule type" value="Genomic_DNA"/>
</dbReference>
<accession>A0ACB6RR43</accession>
<sequence>MATHEAGMFLSIIKSDTKKRKSFQKEVLPAVAATTGDVQLFLSSISDDFSDFKANMSHFSNAIMAAVVSDEIKMLNAVLSRIEVAFRKVMCHHVTVGKGIRQALAHTLRTYRTNRTSMILYGVLTHPTFVSVDFTLGDLFKLCVTNNAKFIVPIIQNTRRQQWLGGCTDTEQRSSLRQKEVKFLFEHGSKWFVCRLIEQGTVGIDSIGGTRPLAIALKLGR</sequence>
<reference evidence="1" key="1">
    <citation type="journal article" date="2020" name="Stud. Mycol.">
        <title>101 Dothideomycetes genomes: a test case for predicting lifestyles and emergence of pathogens.</title>
        <authorList>
            <person name="Haridas S."/>
            <person name="Albert R."/>
            <person name="Binder M."/>
            <person name="Bloem J."/>
            <person name="Labutti K."/>
            <person name="Salamov A."/>
            <person name="Andreopoulos B."/>
            <person name="Baker S."/>
            <person name="Barry K."/>
            <person name="Bills G."/>
            <person name="Bluhm B."/>
            <person name="Cannon C."/>
            <person name="Castanera R."/>
            <person name="Culley D."/>
            <person name="Daum C."/>
            <person name="Ezra D."/>
            <person name="Gonzalez J."/>
            <person name="Henrissat B."/>
            <person name="Kuo A."/>
            <person name="Liang C."/>
            <person name="Lipzen A."/>
            <person name="Lutzoni F."/>
            <person name="Magnuson J."/>
            <person name="Mondo S."/>
            <person name="Nolan M."/>
            <person name="Ohm R."/>
            <person name="Pangilinan J."/>
            <person name="Park H.-J."/>
            <person name="Ramirez L."/>
            <person name="Alfaro M."/>
            <person name="Sun H."/>
            <person name="Tritt A."/>
            <person name="Yoshinaga Y."/>
            <person name="Zwiers L.-H."/>
            <person name="Turgeon B."/>
            <person name="Goodwin S."/>
            <person name="Spatafora J."/>
            <person name="Crous P."/>
            <person name="Grigoriev I."/>
        </authorList>
    </citation>
    <scope>NUCLEOTIDE SEQUENCE</scope>
    <source>
        <strain evidence="1">CBS 525.71</strain>
    </source>
</reference>
<evidence type="ECO:0000313" key="2">
    <source>
        <dbReference type="Proteomes" id="UP000799754"/>
    </source>
</evidence>
<gene>
    <name evidence="1" type="ORF">BU25DRAFT_424919</name>
</gene>
<protein>
    <submittedName>
        <fullName evidence="1">Uncharacterized protein</fullName>
    </submittedName>
</protein>
<comment type="caution">
    <text evidence="1">The sequence shown here is derived from an EMBL/GenBank/DDBJ whole genome shotgun (WGS) entry which is preliminary data.</text>
</comment>
<proteinExistence type="predicted"/>
<organism evidence="1 2">
    <name type="scientific">Macroventuria anomochaeta</name>
    <dbReference type="NCBI Taxonomy" id="301207"/>
    <lineage>
        <taxon>Eukaryota</taxon>
        <taxon>Fungi</taxon>
        <taxon>Dikarya</taxon>
        <taxon>Ascomycota</taxon>
        <taxon>Pezizomycotina</taxon>
        <taxon>Dothideomycetes</taxon>
        <taxon>Pleosporomycetidae</taxon>
        <taxon>Pleosporales</taxon>
        <taxon>Pleosporineae</taxon>
        <taxon>Didymellaceae</taxon>
        <taxon>Macroventuria</taxon>
    </lineage>
</organism>
<keyword evidence="2" id="KW-1185">Reference proteome</keyword>
<dbReference type="Proteomes" id="UP000799754">
    <property type="component" value="Unassembled WGS sequence"/>
</dbReference>
<evidence type="ECO:0000313" key="1">
    <source>
        <dbReference type="EMBL" id="KAF2623407.1"/>
    </source>
</evidence>